<evidence type="ECO:0000313" key="1">
    <source>
        <dbReference type="EMBL" id="KMQ73298.1"/>
    </source>
</evidence>
<sequence>MFCMPEWSFTFVRIRTLASMKNMMNTQSATFPGAALSVSDGLMRRASRAKTVAMWVKAGFPILLDNLSDCLLDKAVQHRRDAQRAGIAVGFGNGDPPDRFGSVGLLEQLLPDLRPVLTQIIRQSIHGHAVDARRSLVTSNLFQGAIEVVPAQYTRHPR</sequence>
<name>A0A0J7J3Y9_9GAMM</name>
<gene>
    <name evidence="1" type="ORF">Msub_20497</name>
</gene>
<accession>A0A0J7J3Y9</accession>
<proteinExistence type="predicted"/>
<dbReference type="Proteomes" id="UP000036102">
    <property type="component" value="Unassembled WGS sequence"/>
</dbReference>
<dbReference type="AlphaFoldDB" id="A0A0J7J3Y9"/>
<reference evidence="1 2" key="1">
    <citation type="submission" date="2015-06" db="EMBL/GenBank/DDBJ databases">
        <title>Marinobacter subterrani, a genetically tractable neutrophilic iron-oxidizing strain isolated from the Soudan Iron Mine.</title>
        <authorList>
            <person name="Bonis B.M."/>
            <person name="Gralnick J.A."/>
        </authorList>
    </citation>
    <scope>NUCLEOTIDE SEQUENCE [LARGE SCALE GENOMIC DNA]</scope>
    <source>
        <strain evidence="1 2">JG233</strain>
    </source>
</reference>
<protein>
    <submittedName>
        <fullName evidence="1">Uncharacterized protein</fullName>
    </submittedName>
</protein>
<evidence type="ECO:0000313" key="2">
    <source>
        <dbReference type="Proteomes" id="UP000036102"/>
    </source>
</evidence>
<dbReference type="EMBL" id="LFBU01000002">
    <property type="protein sequence ID" value="KMQ73298.1"/>
    <property type="molecule type" value="Genomic_DNA"/>
</dbReference>
<comment type="caution">
    <text evidence="1">The sequence shown here is derived from an EMBL/GenBank/DDBJ whole genome shotgun (WGS) entry which is preliminary data.</text>
</comment>
<organism evidence="1 2">
    <name type="scientific">Marinobacter subterrani</name>
    <dbReference type="NCBI Taxonomy" id="1658765"/>
    <lineage>
        <taxon>Bacteria</taxon>
        <taxon>Pseudomonadati</taxon>
        <taxon>Pseudomonadota</taxon>
        <taxon>Gammaproteobacteria</taxon>
        <taxon>Pseudomonadales</taxon>
        <taxon>Marinobacteraceae</taxon>
        <taxon>Marinobacter</taxon>
    </lineage>
</organism>
<keyword evidence="2" id="KW-1185">Reference proteome</keyword>